<dbReference type="Proteomes" id="UP000004994">
    <property type="component" value="Chromosome 2"/>
</dbReference>
<reference evidence="8" key="1">
    <citation type="journal article" date="2012" name="Nature">
        <title>The tomato genome sequence provides insights into fleshy fruit evolution.</title>
        <authorList>
            <consortium name="Tomato Genome Consortium"/>
        </authorList>
    </citation>
    <scope>NUCLEOTIDE SEQUENCE [LARGE SCALE GENOMIC DNA]</scope>
    <source>
        <strain evidence="8">cv. Heinz 1706</strain>
    </source>
</reference>
<evidence type="ECO:0000313" key="8">
    <source>
        <dbReference type="EnsemblPlants" id="Solyc02g014800.2.1.1"/>
    </source>
</evidence>
<evidence type="ECO:0000313" key="9">
    <source>
        <dbReference type="Proteomes" id="UP000004994"/>
    </source>
</evidence>
<sequence>GISWRIHQKKLCLPQWNLIGEISSKCLLNLFLSKKMSHRNNESPLISTHLKLPNAREFLY</sequence>
<accession>A0A3Q7FG93</accession>
<evidence type="ECO:0000256" key="6">
    <source>
        <dbReference type="ARBA" id="ARBA00022840"/>
    </source>
</evidence>
<dbReference type="PANTHER" id="PTHR33078">
    <property type="entry name" value="PROTEIN YCF2-RELATED"/>
    <property type="match status" value="1"/>
</dbReference>
<comment type="function">
    <text evidence="1">Probable ATPase of unknown function. Its presence in a non-photosynthetic plant (Epifagus virginiana) and experiments in tobacco indicate that it has an essential function which is probably not related to photosynthesis.</text>
</comment>
<organism evidence="8">
    <name type="scientific">Solanum lycopersicum</name>
    <name type="common">Tomato</name>
    <name type="synonym">Lycopersicon esculentum</name>
    <dbReference type="NCBI Taxonomy" id="4081"/>
    <lineage>
        <taxon>Eukaryota</taxon>
        <taxon>Viridiplantae</taxon>
        <taxon>Streptophyta</taxon>
        <taxon>Embryophyta</taxon>
        <taxon>Tracheophyta</taxon>
        <taxon>Spermatophyta</taxon>
        <taxon>Magnoliopsida</taxon>
        <taxon>eudicotyledons</taxon>
        <taxon>Gunneridae</taxon>
        <taxon>Pentapetalae</taxon>
        <taxon>asterids</taxon>
        <taxon>lamiids</taxon>
        <taxon>Solanales</taxon>
        <taxon>Solanaceae</taxon>
        <taxon>Solanoideae</taxon>
        <taxon>Solaneae</taxon>
        <taxon>Solanum</taxon>
        <taxon>Solanum subgen. Lycopersicon</taxon>
    </lineage>
</organism>
<protein>
    <recommendedName>
        <fullName evidence="7">Ycf2 N-terminal domain-containing protein</fullName>
    </recommendedName>
</protein>
<dbReference type="EnsemblPlants" id="Solyc02g014800.2.1">
    <property type="protein sequence ID" value="Solyc02g014800.2.1.1"/>
    <property type="gene ID" value="Solyc02g014800.2"/>
</dbReference>
<reference evidence="8" key="2">
    <citation type="submission" date="2019-01" db="UniProtKB">
        <authorList>
            <consortium name="EnsemblPlants"/>
        </authorList>
    </citation>
    <scope>IDENTIFICATION</scope>
    <source>
        <strain evidence="8">cv. Heinz 1706</strain>
    </source>
</reference>
<evidence type="ECO:0000256" key="2">
    <source>
        <dbReference type="ARBA" id="ARBA00004474"/>
    </source>
</evidence>
<evidence type="ECO:0000256" key="5">
    <source>
        <dbReference type="ARBA" id="ARBA00022741"/>
    </source>
</evidence>
<dbReference type="GO" id="GO:0005524">
    <property type="term" value="F:ATP binding"/>
    <property type="evidence" value="ECO:0007669"/>
    <property type="project" value="UniProtKB-KW"/>
</dbReference>
<keyword evidence="5" id="KW-0547">Nucleotide-binding</keyword>
<feature type="domain" description="Ycf2 N-terminal" evidence="7">
    <location>
        <begin position="2"/>
        <end position="60"/>
    </location>
</feature>
<dbReference type="PANTHER" id="PTHR33078:SF100">
    <property type="entry name" value="PROTEIN YCF2"/>
    <property type="match status" value="1"/>
</dbReference>
<comment type="similarity">
    <text evidence="3">Belongs to the Ycf2 family.</text>
</comment>
<evidence type="ECO:0000256" key="3">
    <source>
        <dbReference type="ARBA" id="ARBA00009361"/>
    </source>
</evidence>
<keyword evidence="4" id="KW-0934">Plastid</keyword>
<dbReference type="Gramene" id="Solyc02g014800.2.1">
    <property type="protein sequence ID" value="Solyc02g014800.2.1.1"/>
    <property type="gene ID" value="Solyc02g014800.2"/>
</dbReference>
<evidence type="ECO:0000256" key="4">
    <source>
        <dbReference type="ARBA" id="ARBA00022640"/>
    </source>
</evidence>
<dbReference type="Pfam" id="PF05695">
    <property type="entry name" value="Ycf2"/>
    <property type="match status" value="1"/>
</dbReference>
<keyword evidence="6" id="KW-0067">ATP-binding</keyword>
<dbReference type="AlphaFoldDB" id="A0A3Q7FG93"/>
<proteinExistence type="inferred from homology"/>
<comment type="subcellular location">
    <subcellularLocation>
        <location evidence="2">Plastid</location>
    </subcellularLocation>
</comment>
<evidence type="ECO:0000256" key="1">
    <source>
        <dbReference type="ARBA" id="ARBA00002329"/>
    </source>
</evidence>
<dbReference type="InParanoid" id="A0A3Q7FG93"/>
<dbReference type="PaxDb" id="4081-Solyc02g014800.1.1"/>
<keyword evidence="9" id="KW-1185">Reference proteome</keyword>
<evidence type="ECO:0000259" key="7">
    <source>
        <dbReference type="Pfam" id="PF05695"/>
    </source>
</evidence>
<name>A0A3Q7FG93_SOLLC</name>
<dbReference type="GO" id="GO:0009536">
    <property type="term" value="C:plastid"/>
    <property type="evidence" value="ECO:0007669"/>
    <property type="project" value="UniProtKB-SubCell"/>
</dbReference>
<dbReference type="InterPro" id="IPR056777">
    <property type="entry name" value="Ycf2_N"/>
</dbReference>